<evidence type="ECO:0000256" key="5">
    <source>
        <dbReference type="ARBA" id="ARBA00022448"/>
    </source>
</evidence>
<accession>A0A3S8V0R3</accession>
<dbReference type="PANTHER" id="PTHR11432:SF3">
    <property type="entry name" value="NADH-UBIQUINONE OXIDOREDUCTASE CHAIN 1"/>
    <property type="match status" value="1"/>
</dbReference>
<dbReference type="GO" id="GO:0005743">
    <property type="term" value="C:mitochondrial inner membrane"/>
    <property type="evidence" value="ECO:0007669"/>
    <property type="project" value="UniProtKB-SubCell"/>
</dbReference>
<dbReference type="InterPro" id="IPR001694">
    <property type="entry name" value="NADH_UbQ_OxRdtase_su1/FPO"/>
</dbReference>
<dbReference type="PANTHER" id="PTHR11432">
    <property type="entry name" value="NADH DEHYDROGENASE SUBUNIT 1"/>
    <property type="match status" value="1"/>
</dbReference>
<keyword evidence="6 12" id="KW-0812">Transmembrane</keyword>
<feature type="transmembrane region" description="Helical" evidence="14">
    <location>
        <begin position="74"/>
        <end position="93"/>
    </location>
</feature>
<evidence type="ECO:0000256" key="6">
    <source>
        <dbReference type="ARBA" id="ARBA00022692"/>
    </source>
</evidence>
<dbReference type="GO" id="GO:0009060">
    <property type="term" value="P:aerobic respiration"/>
    <property type="evidence" value="ECO:0007669"/>
    <property type="project" value="TreeGrafter"/>
</dbReference>
<evidence type="ECO:0000256" key="9">
    <source>
        <dbReference type="ARBA" id="ARBA00023075"/>
    </source>
</evidence>
<evidence type="ECO:0000256" key="10">
    <source>
        <dbReference type="ARBA" id="ARBA00023128"/>
    </source>
</evidence>
<feature type="transmembrane region" description="Helical" evidence="14">
    <location>
        <begin position="254"/>
        <end position="274"/>
    </location>
</feature>
<comment type="function">
    <text evidence="1">Core subunit of the mitochondrial membrane respiratory chain NADH dehydrogenase (Complex I) that is believed to belong to the minimal assembly required for catalysis. Complex I functions in the transfer of electrons from NADH to the respiratory chain. The immediate electron acceptor for the enzyme is believed to be ubiquinone.</text>
</comment>
<evidence type="ECO:0000313" key="15">
    <source>
        <dbReference type="EMBL" id="AZL93243.1"/>
    </source>
</evidence>
<reference evidence="15" key="1">
    <citation type="journal article" date="2018" name="Mol. Phylogenet. Evol.">
        <title>Mitochondrial phylogenomics of the Hymenoptera.</title>
        <authorList>
            <person name="Tang P."/>
            <person name="Zhu J.C."/>
            <person name="Zheng B.Y."/>
            <person name="Wei S.J."/>
            <person name="Sharkey M."/>
            <person name="Chen X.X."/>
            <person name="Vogler A.P."/>
        </authorList>
    </citation>
    <scope>NUCLEOTIDE SEQUENCE</scope>
</reference>
<feature type="transmembrane region" description="Helical" evidence="14">
    <location>
        <begin position="219"/>
        <end position="242"/>
    </location>
</feature>
<keyword evidence="5" id="KW-0813">Transport</keyword>
<evidence type="ECO:0000256" key="3">
    <source>
        <dbReference type="ARBA" id="ARBA00010535"/>
    </source>
</evidence>
<feature type="transmembrane region" description="Helical" evidence="14">
    <location>
        <begin position="6"/>
        <end position="27"/>
    </location>
</feature>
<keyword evidence="8 14" id="KW-1133">Transmembrane helix</keyword>
<evidence type="ECO:0000256" key="11">
    <source>
        <dbReference type="ARBA" id="ARBA00023136"/>
    </source>
</evidence>
<evidence type="ECO:0000256" key="13">
    <source>
        <dbReference type="RuleBase" id="RU000473"/>
    </source>
</evidence>
<proteinExistence type="inferred from homology"/>
<feature type="transmembrane region" description="Helical" evidence="14">
    <location>
        <begin position="146"/>
        <end position="165"/>
    </location>
</feature>
<evidence type="ECO:0000256" key="8">
    <source>
        <dbReference type="ARBA" id="ARBA00022989"/>
    </source>
</evidence>
<dbReference type="HAMAP" id="MF_01350">
    <property type="entry name" value="NDH1_NuoH"/>
    <property type="match status" value="1"/>
</dbReference>
<evidence type="ECO:0000256" key="2">
    <source>
        <dbReference type="ARBA" id="ARBA00004448"/>
    </source>
</evidence>
<evidence type="ECO:0000256" key="12">
    <source>
        <dbReference type="RuleBase" id="RU000471"/>
    </source>
</evidence>
<comment type="catalytic activity">
    <reaction evidence="13">
        <text>a ubiquinone + NADH + 5 H(+)(in) = a ubiquinol + NAD(+) + 4 H(+)(out)</text>
        <dbReference type="Rhea" id="RHEA:29091"/>
        <dbReference type="Rhea" id="RHEA-COMP:9565"/>
        <dbReference type="Rhea" id="RHEA-COMP:9566"/>
        <dbReference type="ChEBI" id="CHEBI:15378"/>
        <dbReference type="ChEBI" id="CHEBI:16389"/>
        <dbReference type="ChEBI" id="CHEBI:17976"/>
        <dbReference type="ChEBI" id="CHEBI:57540"/>
        <dbReference type="ChEBI" id="CHEBI:57945"/>
        <dbReference type="EC" id="7.1.1.2"/>
    </reaction>
</comment>
<keyword evidence="10 13" id="KW-0496">Mitochondrion</keyword>
<dbReference type="Pfam" id="PF00146">
    <property type="entry name" value="NADHdh"/>
    <property type="match status" value="1"/>
</dbReference>
<comment type="similarity">
    <text evidence="3 12">Belongs to the complex I subunit 1 family.</text>
</comment>
<comment type="subcellular location">
    <subcellularLocation>
        <location evidence="2 12">Mitochondrion inner membrane</location>
        <topology evidence="2 12">Multi-pass membrane protein</topology>
    </subcellularLocation>
</comment>
<dbReference type="InterPro" id="IPR018086">
    <property type="entry name" value="NADH_UbQ_OxRdtase_su1_CS"/>
</dbReference>
<evidence type="ECO:0000256" key="14">
    <source>
        <dbReference type="SAM" id="Phobius"/>
    </source>
</evidence>
<feature type="transmembrane region" description="Helical" evidence="14">
    <location>
        <begin position="177"/>
        <end position="198"/>
    </location>
</feature>
<protein>
    <recommendedName>
        <fullName evidence="4 13">NADH-ubiquinone oxidoreductase chain 1</fullName>
        <ecNumber evidence="13">7.1.1.2</ecNumber>
    </recommendedName>
</protein>
<keyword evidence="7" id="KW-0999">Mitochondrion inner membrane</keyword>
<name>A0A3S8V0R3_9HYME</name>
<gene>
    <name evidence="15" type="primary">nad1</name>
</gene>
<dbReference type="EMBL" id="MG923495">
    <property type="protein sequence ID" value="AZL93243.1"/>
    <property type="molecule type" value="Genomic_DNA"/>
</dbReference>
<dbReference type="AlphaFoldDB" id="A0A3S8V0R3"/>
<feature type="transmembrane region" description="Helical" evidence="14">
    <location>
        <begin position="105"/>
        <end position="125"/>
    </location>
</feature>
<feature type="transmembrane region" description="Helical" evidence="14">
    <location>
        <begin position="295"/>
        <end position="312"/>
    </location>
</feature>
<evidence type="ECO:0000256" key="4">
    <source>
        <dbReference type="ARBA" id="ARBA00021009"/>
    </source>
</evidence>
<dbReference type="PROSITE" id="PS00668">
    <property type="entry name" value="COMPLEX1_ND1_2"/>
    <property type="match status" value="1"/>
</dbReference>
<evidence type="ECO:0000256" key="7">
    <source>
        <dbReference type="ARBA" id="ARBA00022792"/>
    </source>
</evidence>
<keyword evidence="11 14" id="KW-0472">Membrane</keyword>
<keyword evidence="12" id="KW-0520">NAD</keyword>
<dbReference type="GO" id="GO:0008137">
    <property type="term" value="F:NADH dehydrogenase (ubiquinone) activity"/>
    <property type="evidence" value="ECO:0007669"/>
    <property type="project" value="UniProtKB-EC"/>
</dbReference>
<evidence type="ECO:0000256" key="1">
    <source>
        <dbReference type="ARBA" id="ARBA00003257"/>
    </source>
</evidence>
<dbReference type="GO" id="GO:0003954">
    <property type="term" value="F:NADH dehydrogenase activity"/>
    <property type="evidence" value="ECO:0007669"/>
    <property type="project" value="TreeGrafter"/>
</dbReference>
<keyword evidence="9 13" id="KW-0830">Ubiquinone</keyword>
<organism evidence="15">
    <name type="scientific">Exallonyx sp. ZJUH_2016014</name>
    <dbReference type="NCBI Taxonomy" id="2491158"/>
    <lineage>
        <taxon>Eukaryota</taxon>
        <taxon>Metazoa</taxon>
        <taxon>Ecdysozoa</taxon>
        <taxon>Arthropoda</taxon>
        <taxon>Hexapoda</taxon>
        <taxon>Insecta</taxon>
        <taxon>Pterygota</taxon>
        <taxon>Neoptera</taxon>
        <taxon>Endopterygota</taxon>
        <taxon>Hymenoptera</taxon>
        <taxon>Apocrita</taxon>
        <taxon>Proctotrupomorpha</taxon>
        <taxon>Proctotrupoidea</taxon>
        <taxon>Proctotrupidae</taxon>
        <taxon>Exallonyx</taxon>
    </lineage>
</organism>
<sequence>MFYISVFLIFLINIVMVLVSIAFLTLLERKVLSYIQLRKGPNKLGFIGIFQPFSDAIKLFSNENMNGIKVNQMYYLLSPMFMILLMLSSWIVIPYYYNLITLNLGILYFLCCLSLGVYLVSILGWSSNSVYSIIGSIRSIAQTISYEVSLILLLFSVIIMIESYTFYDFIKFQQFQWFIFMLFPISMMMFVSILSELNRSPFDFSEGESELVSGFNTEYMSGGFALIFMSEYGMIIYLSYIYMLMFMGGDLLKLKILMIMLLMIFLVIWVRGALPRYRYDKLMYMIWKGYLPISLNLLLLMLSYKFMIYMLLN</sequence>
<dbReference type="EC" id="7.1.1.2" evidence="13"/>
<geneLocation type="mitochondrion" evidence="15"/>